<protein>
    <submittedName>
        <fullName evidence="2">Uncharacterized protein</fullName>
    </submittedName>
</protein>
<evidence type="ECO:0000313" key="3">
    <source>
        <dbReference type="Proteomes" id="UP000247810"/>
    </source>
</evidence>
<name>A0A319CTD4_9EURO</name>
<dbReference type="VEuPathDB" id="FungiDB:BO71DRAFT_488654"/>
<accession>A0A319CTD4</accession>
<reference evidence="2 3" key="1">
    <citation type="submission" date="2018-02" db="EMBL/GenBank/DDBJ databases">
        <title>The genomes of Aspergillus section Nigri reveals drivers in fungal speciation.</title>
        <authorList>
            <consortium name="DOE Joint Genome Institute"/>
            <person name="Vesth T.C."/>
            <person name="Nybo J."/>
            <person name="Theobald S."/>
            <person name="Brandl J."/>
            <person name="Frisvad J.C."/>
            <person name="Nielsen K.F."/>
            <person name="Lyhne E.K."/>
            <person name="Kogle M.E."/>
            <person name="Kuo A."/>
            <person name="Riley R."/>
            <person name="Clum A."/>
            <person name="Nolan M."/>
            <person name="Lipzen A."/>
            <person name="Salamov A."/>
            <person name="Henrissat B."/>
            <person name="Wiebenga A."/>
            <person name="De vries R.P."/>
            <person name="Grigoriev I.V."/>
            <person name="Mortensen U.H."/>
            <person name="Andersen M.R."/>
            <person name="Baker S.E."/>
        </authorList>
    </citation>
    <scope>NUCLEOTIDE SEQUENCE [LARGE SCALE GENOMIC DNA]</scope>
    <source>
        <strain evidence="2 3">CBS 707.79</strain>
    </source>
</reference>
<feature type="signal peptide" evidence="1">
    <location>
        <begin position="1"/>
        <end position="22"/>
    </location>
</feature>
<dbReference type="AlphaFoldDB" id="A0A319CTD4"/>
<evidence type="ECO:0000313" key="2">
    <source>
        <dbReference type="EMBL" id="PYH88576.1"/>
    </source>
</evidence>
<proteinExistence type="predicted"/>
<organism evidence="2 3">
    <name type="scientific">Aspergillus ellipticus CBS 707.79</name>
    <dbReference type="NCBI Taxonomy" id="1448320"/>
    <lineage>
        <taxon>Eukaryota</taxon>
        <taxon>Fungi</taxon>
        <taxon>Dikarya</taxon>
        <taxon>Ascomycota</taxon>
        <taxon>Pezizomycotina</taxon>
        <taxon>Eurotiomycetes</taxon>
        <taxon>Eurotiomycetidae</taxon>
        <taxon>Eurotiales</taxon>
        <taxon>Aspergillaceae</taxon>
        <taxon>Aspergillus</taxon>
        <taxon>Aspergillus subgen. Circumdati</taxon>
    </lineage>
</organism>
<evidence type="ECO:0000256" key="1">
    <source>
        <dbReference type="SAM" id="SignalP"/>
    </source>
</evidence>
<dbReference type="Proteomes" id="UP000247810">
    <property type="component" value="Unassembled WGS sequence"/>
</dbReference>
<sequence>MSVGSVCVRIYAVNWLLKVAAGMQTPQTAPNVRQTAQVAVEIKLWCIGLELDEISNELLQVSAGALVYAATIAKGPPNDPYLASFVVVSRAVEMEGSPDRSSEG</sequence>
<keyword evidence="1" id="KW-0732">Signal</keyword>
<dbReference type="STRING" id="1448320.A0A319CTD4"/>
<feature type="chain" id="PRO_5016363203" evidence="1">
    <location>
        <begin position="23"/>
        <end position="104"/>
    </location>
</feature>
<dbReference type="EMBL" id="KZ826081">
    <property type="protein sequence ID" value="PYH88576.1"/>
    <property type="molecule type" value="Genomic_DNA"/>
</dbReference>
<gene>
    <name evidence="2" type="ORF">BO71DRAFT_488654</name>
</gene>
<keyword evidence="3" id="KW-1185">Reference proteome</keyword>